<name>A0A0K2TJ38_LEPSM</name>
<sequence length="190" mass="21489">VFIISFKSTIHSAYYNMKILIVLGFLLDSSLGSGYRHHLNSYPSPFYPSHLTPQSEFYTSRHPFLHSNNHLMLHQFHQSNSHPVPQTFHHSNSHPFLYPVPIQTSTPKPIIVVTPVPVFVTPDSLFNSQRETFSSSSSNSGTNLNNGQFGNNLLNGKVHSTSFTPTPSRFDNNSSDQFPNDQILSPYYHN</sequence>
<feature type="non-terminal residue" evidence="2">
    <location>
        <position position="1"/>
    </location>
</feature>
<feature type="region of interest" description="Disordered" evidence="1">
    <location>
        <begin position="130"/>
        <end position="190"/>
    </location>
</feature>
<feature type="compositionally biased region" description="Polar residues" evidence="1">
    <location>
        <begin position="158"/>
        <end position="183"/>
    </location>
</feature>
<accession>A0A0K2TJ38</accession>
<evidence type="ECO:0000256" key="1">
    <source>
        <dbReference type="SAM" id="MobiDB-lite"/>
    </source>
</evidence>
<protein>
    <submittedName>
        <fullName evidence="2">Uncharacterized protein</fullName>
    </submittedName>
</protein>
<feature type="compositionally biased region" description="Low complexity" evidence="1">
    <location>
        <begin position="130"/>
        <end position="156"/>
    </location>
</feature>
<dbReference type="EMBL" id="HACA01008697">
    <property type="protein sequence ID" value="CDW26058.1"/>
    <property type="molecule type" value="Transcribed_RNA"/>
</dbReference>
<organism evidence="2">
    <name type="scientific">Lepeophtheirus salmonis</name>
    <name type="common">Salmon louse</name>
    <name type="synonym">Caligus salmonis</name>
    <dbReference type="NCBI Taxonomy" id="72036"/>
    <lineage>
        <taxon>Eukaryota</taxon>
        <taxon>Metazoa</taxon>
        <taxon>Ecdysozoa</taxon>
        <taxon>Arthropoda</taxon>
        <taxon>Crustacea</taxon>
        <taxon>Multicrustacea</taxon>
        <taxon>Hexanauplia</taxon>
        <taxon>Copepoda</taxon>
        <taxon>Siphonostomatoida</taxon>
        <taxon>Caligidae</taxon>
        <taxon>Lepeophtheirus</taxon>
    </lineage>
</organism>
<evidence type="ECO:0000313" key="2">
    <source>
        <dbReference type="EMBL" id="CDW26058.1"/>
    </source>
</evidence>
<reference evidence="2" key="1">
    <citation type="submission" date="2014-05" db="EMBL/GenBank/DDBJ databases">
        <authorList>
            <person name="Chronopoulou M."/>
        </authorList>
    </citation>
    <scope>NUCLEOTIDE SEQUENCE</scope>
    <source>
        <tissue evidence="2">Whole organism</tissue>
    </source>
</reference>
<dbReference type="AlphaFoldDB" id="A0A0K2TJ38"/>
<proteinExistence type="predicted"/>